<gene>
    <name evidence="2" type="ORF">NCGR_LOCUS4893</name>
</gene>
<dbReference type="AlphaFoldDB" id="A0A811MM04"/>
<accession>A0A811MM04</accession>
<evidence type="ECO:0000313" key="3">
    <source>
        <dbReference type="Proteomes" id="UP000604825"/>
    </source>
</evidence>
<proteinExistence type="predicted"/>
<sequence length="295" mass="33199">MATTTTTTATGKTMKARCTAGGGGDKQRGISRVTTAAKGRGIRGSAQLGAQEATIKFELKSNIENVLSKLNSDLHRMINVEPGTESQDVNIDDNASANTECVLSRLQSKLHEVILVEPRTYIRKKDKLYKERVMSKIGNADTKKVVMNLGGHYLHDHMFVECFKPDGWMSNFVVSCLTNLWNKEWGDKTIISQQAVLSKIEEYLKQFAISGFKPLNLKVRQQRNGNDCGFHTMLFIKQLHSLDLPLEFDEQRILKFRQELVSYILQHPENREFTEDSSTTPNLSLGDDEGFVSPN</sequence>
<feature type="region of interest" description="Disordered" evidence="1">
    <location>
        <begin position="272"/>
        <end position="295"/>
    </location>
</feature>
<feature type="region of interest" description="Disordered" evidence="1">
    <location>
        <begin position="1"/>
        <end position="29"/>
    </location>
</feature>
<dbReference type="InterPro" id="IPR038765">
    <property type="entry name" value="Papain-like_cys_pep_sf"/>
</dbReference>
<protein>
    <recommendedName>
        <fullName evidence="4">Ubiquitin-like protease family profile domain-containing protein</fullName>
    </recommendedName>
</protein>
<name>A0A811MM04_9POAL</name>
<dbReference type="SUPFAM" id="SSF54001">
    <property type="entry name" value="Cysteine proteinases"/>
    <property type="match status" value="1"/>
</dbReference>
<evidence type="ECO:0000256" key="1">
    <source>
        <dbReference type="SAM" id="MobiDB-lite"/>
    </source>
</evidence>
<dbReference type="Gene3D" id="3.40.395.10">
    <property type="entry name" value="Adenoviral Proteinase, Chain A"/>
    <property type="match status" value="1"/>
</dbReference>
<organism evidence="2 3">
    <name type="scientific">Miscanthus lutarioriparius</name>
    <dbReference type="NCBI Taxonomy" id="422564"/>
    <lineage>
        <taxon>Eukaryota</taxon>
        <taxon>Viridiplantae</taxon>
        <taxon>Streptophyta</taxon>
        <taxon>Embryophyta</taxon>
        <taxon>Tracheophyta</taxon>
        <taxon>Spermatophyta</taxon>
        <taxon>Magnoliopsida</taxon>
        <taxon>Liliopsida</taxon>
        <taxon>Poales</taxon>
        <taxon>Poaceae</taxon>
        <taxon>PACMAD clade</taxon>
        <taxon>Panicoideae</taxon>
        <taxon>Andropogonodae</taxon>
        <taxon>Andropogoneae</taxon>
        <taxon>Saccharinae</taxon>
        <taxon>Miscanthus</taxon>
    </lineage>
</organism>
<feature type="compositionally biased region" description="Low complexity" evidence="1">
    <location>
        <begin position="1"/>
        <end position="10"/>
    </location>
</feature>
<dbReference type="Proteomes" id="UP000604825">
    <property type="component" value="Unassembled WGS sequence"/>
</dbReference>
<comment type="caution">
    <text evidence="2">The sequence shown here is derived from an EMBL/GenBank/DDBJ whole genome shotgun (WGS) entry which is preliminary data.</text>
</comment>
<reference evidence="2" key="1">
    <citation type="submission" date="2020-10" db="EMBL/GenBank/DDBJ databases">
        <authorList>
            <person name="Han B."/>
            <person name="Lu T."/>
            <person name="Zhao Q."/>
            <person name="Huang X."/>
            <person name="Zhao Y."/>
        </authorList>
    </citation>
    <scope>NUCLEOTIDE SEQUENCE</scope>
</reference>
<dbReference type="EMBL" id="CAJGYO010000001">
    <property type="protein sequence ID" value="CAD6207314.1"/>
    <property type="molecule type" value="Genomic_DNA"/>
</dbReference>
<keyword evidence="3" id="KW-1185">Reference proteome</keyword>
<evidence type="ECO:0008006" key="4">
    <source>
        <dbReference type="Google" id="ProtNLM"/>
    </source>
</evidence>
<evidence type="ECO:0000313" key="2">
    <source>
        <dbReference type="EMBL" id="CAD6207314.1"/>
    </source>
</evidence>
<feature type="compositionally biased region" description="Acidic residues" evidence="1">
    <location>
        <begin position="286"/>
        <end position="295"/>
    </location>
</feature>
<dbReference type="OrthoDB" id="10636329at2759"/>